<feature type="transmembrane region" description="Helical" evidence="1">
    <location>
        <begin position="89"/>
        <end position="108"/>
    </location>
</feature>
<evidence type="ECO:0000313" key="3">
    <source>
        <dbReference type="Proteomes" id="UP001142325"/>
    </source>
</evidence>
<feature type="transmembrane region" description="Helical" evidence="1">
    <location>
        <begin position="191"/>
        <end position="217"/>
    </location>
</feature>
<comment type="caution">
    <text evidence="2">The sequence shown here is derived from an EMBL/GenBank/DDBJ whole genome shotgun (WGS) entry which is preliminary data.</text>
</comment>
<reference evidence="2" key="2">
    <citation type="submission" date="2023-01" db="EMBL/GenBank/DDBJ databases">
        <authorList>
            <person name="Sun Q."/>
            <person name="Evtushenko L."/>
        </authorList>
    </citation>
    <scope>NUCLEOTIDE SEQUENCE</scope>
    <source>
        <strain evidence="2">VKM Ac-1958</strain>
    </source>
</reference>
<keyword evidence="1" id="KW-0472">Membrane</keyword>
<evidence type="ECO:0000313" key="2">
    <source>
        <dbReference type="EMBL" id="GLK02866.1"/>
    </source>
</evidence>
<keyword evidence="1" id="KW-1133">Transmembrane helix</keyword>
<dbReference type="AlphaFoldDB" id="A0A9W6HVK9"/>
<feature type="transmembrane region" description="Helical" evidence="1">
    <location>
        <begin position="296"/>
        <end position="314"/>
    </location>
</feature>
<gene>
    <name evidence="2" type="ORF">GCM10017596_25810</name>
</gene>
<sequence>MSPVVPIFLAAFLLVHVLVAWMGWVYPSQPMGDVVLVYDPWSRDALAGGAIVGVDVSWVYPQLALLPMLAAQGIASVIAPLTGAASSYLVAWIVQVTILDLIAFALLLGRGRARSRLWAAAFWVVALLALGPIALYRIDAVTVPLGVLGALWLVGRPRVAAVLLTVGAWIKIWPGVLIAAGVVLLRQRLTLLIAGAGVSVLVALAVVFAGGGAHLLGFLTEQGDRGLQVEAVAATPFLWMAAAGSAVIAYDFDILTFQVSARGVDQVASLLTPLLVLGVVGLLALAVWRVRGGASALRLLPPLVLALATALIVCNKVGSPQFQTWLLAPVVLWIVWDRRRALAPAILVLVLCALTCVVYPLTYDSLLRAEWGPILVLSARNVLLVVLLVVSVRRMVQERSPLLSNQG</sequence>
<accession>A0A9W6HVK9</accession>
<dbReference type="EMBL" id="BSET01000002">
    <property type="protein sequence ID" value="GLK02866.1"/>
    <property type="molecule type" value="Genomic_DNA"/>
</dbReference>
<feature type="transmembrane region" description="Helical" evidence="1">
    <location>
        <begin position="117"/>
        <end position="138"/>
    </location>
</feature>
<keyword evidence="1" id="KW-0812">Transmembrane</keyword>
<evidence type="ECO:0008006" key="4">
    <source>
        <dbReference type="Google" id="ProtNLM"/>
    </source>
</evidence>
<feature type="transmembrane region" description="Helical" evidence="1">
    <location>
        <begin position="267"/>
        <end position="290"/>
    </location>
</feature>
<feature type="transmembrane region" description="Helical" evidence="1">
    <location>
        <begin position="158"/>
        <end position="184"/>
    </location>
</feature>
<feature type="transmembrane region" description="Helical" evidence="1">
    <location>
        <begin position="341"/>
        <end position="362"/>
    </location>
</feature>
<reference evidence="2" key="1">
    <citation type="journal article" date="2014" name="Int. J. Syst. Evol. Microbiol.">
        <title>Complete genome sequence of Corynebacterium casei LMG S-19264T (=DSM 44701T), isolated from a smear-ripened cheese.</title>
        <authorList>
            <consortium name="US DOE Joint Genome Institute (JGI-PGF)"/>
            <person name="Walter F."/>
            <person name="Albersmeier A."/>
            <person name="Kalinowski J."/>
            <person name="Ruckert C."/>
        </authorList>
    </citation>
    <scope>NUCLEOTIDE SEQUENCE</scope>
    <source>
        <strain evidence="2">VKM Ac-1958</strain>
    </source>
</reference>
<proteinExistence type="predicted"/>
<name>A0A9W6HVK9_9MICO</name>
<protein>
    <recommendedName>
        <fullName evidence="4">DUF2029 domain-containing protein</fullName>
    </recommendedName>
</protein>
<evidence type="ECO:0000256" key="1">
    <source>
        <dbReference type="SAM" id="Phobius"/>
    </source>
</evidence>
<keyword evidence="3" id="KW-1185">Reference proteome</keyword>
<organism evidence="2 3">
    <name type="scientific">Microbacterium keratanolyticum</name>
    <dbReference type="NCBI Taxonomy" id="67574"/>
    <lineage>
        <taxon>Bacteria</taxon>
        <taxon>Bacillati</taxon>
        <taxon>Actinomycetota</taxon>
        <taxon>Actinomycetes</taxon>
        <taxon>Micrococcales</taxon>
        <taxon>Microbacteriaceae</taxon>
        <taxon>Microbacterium</taxon>
    </lineage>
</organism>
<feature type="transmembrane region" description="Helical" evidence="1">
    <location>
        <begin position="7"/>
        <end position="26"/>
    </location>
</feature>
<dbReference type="Proteomes" id="UP001142325">
    <property type="component" value="Unassembled WGS sequence"/>
</dbReference>
<feature type="transmembrane region" description="Helical" evidence="1">
    <location>
        <begin position="374"/>
        <end position="392"/>
    </location>
</feature>
<feature type="transmembrane region" description="Helical" evidence="1">
    <location>
        <begin position="237"/>
        <end position="255"/>
    </location>
</feature>